<dbReference type="EMBL" id="VSRR010110453">
    <property type="protein sequence ID" value="MPC97543.1"/>
    <property type="molecule type" value="Genomic_DNA"/>
</dbReference>
<protein>
    <submittedName>
        <fullName evidence="2">Uncharacterized protein</fullName>
    </submittedName>
</protein>
<feature type="compositionally biased region" description="Acidic residues" evidence="1">
    <location>
        <begin position="49"/>
        <end position="63"/>
    </location>
</feature>
<feature type="region of interest" description="Disordered" evidence="1">
    <location>
        <begin position="31"/>
        <end position="63"/>
    </location>
</feature>
<dbReference type="Proteomes" id="UP000324222">
    <property type="component" value="Unassembled WGS sequence"/>
</dbReference>
<evidence type="ECO:0000256" key="1">
    <source>
        <dbReference type="SAM" id="MobiDB-lite"/>
    </source>
</evidence>
<reference evidence="2 3" key="1">
    <citation type="submission" date="2019-05" db="EMBL/GenBank/DDBJ databases">
        <title>Another draft genome of Portunus trituberculatus and its Hox gene families provides insights of decapod evolution.</title>
        <authorList>
            <person name="Jeong J.-H."/>
            <person name="Song I."/>
            <person name="Kim S."/>
            <person name="Choi T."/>
            <person name="Kim D."/>
            <person name="Ryu S."/>
            <person name="Kim W."/>
        </authorList>
    </citation>
    <scope>NUCLEOTIDE SEQUENCE [LARGE SCALE GENOMIC DNA]</scope>
    <source>
        <tissue evidence="2">Muscle</tissue>
    </source>
</reference>
<accession>A0A5B7JT14</accession>
<evidence type="ECO:0000313" key="3">
    <source>
        <dbReference type="Proteomes" id="UP000324222"/>
    </source>
</evidence>
<proteinExistence type="predicted"/>
<dbReference type="AlphaFoldDB" id="A0A5B7JT14"/>
<name>A0A5B7JT14_PORTR</name>
<keyword evidence="3" id="KW-1185">Reference proteome</keyword>
<organism evidence="2 3">
    <name type="scientific">Portunus trituberculatus</name>
    <name type="common">Swimming crab</name>
    <name type="synonym">Neptunus trituberculatus</name>
    <dbReference type="NCBI Taxonomy" id="210409"/>
    <lineage>
        <taxon>Eukaryota</taxon>
        <taxon>Metazoa</taxon>
        <taxon>Ecdysozoa</taxon>
        <taxon>Arthropoda</taxon>
        <taxon>Crustacea</taxon>
        <taxon>Multicrustacea</taxon>
        <taxon>Malacostraca</taxon>
        <taxon>Eumalacostraca</taxon>
        <taxon>Eucarida</taxon>
        <taxon>Decapoda</taxon>
        <taxon>Pleocyemata</taxon>
        <taxon>Brachyura</taxon>
        <taxon>Eubrachyura</taxon>
        <taxon>Portunoidea</taxon>
        <taxon>Portunidae</taxon>
        <taxon>Portuninae</taxon>
        <taxon>Portunus</taxon>
    </lineage>
</organism>
<evidence type="ECO:0000313" key="2">
    <source>
        <dbReference type="EMBL" id="MPC97543.1"/>
    </source>
</evidence>
<gene>
    <name evidence="2" type="ORF">E2C01_092862</name>
</gene>
<comment type="caution">
    <text evidence="2">The sequence shown here is derived from an EMBL/GenBank/DDBJ whole genome shotgun (WGS) entry which is preliminary data.</text>
</comment>
<sequence>MKADLSVINHVRSEEKIKQTTLDQLLQKNIIEEEPEEKEDVSKVQVEDMREEEWGEGSADNEQ</sequence>